<dbReference type="AlphaFoldDB" id="A0A3S3YE07"/>
<protein>
    <submittedName>
        <fullName evidence="1">Uncharacterized protein</fullName>
    </submittedName>
</protein>
<name>A0A3S3YE07_9RHOB</name>
<evidence type="ECO:0000313" key="1">
    <source>
        <dbReference type="EMBL" id="RWY38803.1"/>
    </source>
</evidence>
<dbReference type="RefSeq" id="WP_128490389.1">
    <property type="nucleotide sequence ID" value="NZ_JBHLXB010000012.1"/>
</dbReference>
<evidence type="ECO:0000313" key="2">
    <source>
        <dbReference type="Proteomes" id="UP000287168"/>
    </source>
</evidence>
<keyword evidence="2" id="KW-1185">Reference proteome</keyword>
<proteinExistence type="predicted"/>
<sequence>MPSMKSRMAAFRNRVNYAEQAFLRHEDSRELDNCFEMYDGEFVVVALMRRAARNPDLMAALRAEFSQVSPSEWSWLRTAEKHKRIPDHKLPEMAAQAQIEAEWHSVNIFMPQLIARNEEGAQPFEVVRREGPAELKETLWGPSLRAVCHQVRSWHARTVMGSPFLSLLAEIQIRTPDGEIHAL</sequence>
<dbReference type="Proteomes" id="UP000287168">
    <property type="component" value="Unassembled WGS sequence"/>
</dbReference>
<dbReference type="OrthoDB" id="7860364at2"/>
<dbReference type="EMBL" id="SBLC01000030">
    <property type="protein sequence ID" value="RWY38803.1"/>
    <property type="molecule type" value="Genomic_DNA"/>
</dbReference>
<gene>
    <name evidence="1" type="ORF">EP867_15490</name>
</gene>
<reference evidence="1 2" key="1">
    <citation type="journal article" date="2015" name="Int. J. Syst. Evol. Microbiol.">
        <title>Gemmobacter intermedius sp. nov., isolated from a white stork (Ciconia ciconia).</title>
        <authorList>
            <person name="Kampfer P."/>
            <person name="Jerzak L."/>
            <person name="Wilharm G."/>
            <person name="Golke J."/>
            <person name="Busse H.J."/>
            <person name="Glaeser S.P."/>
        </authorList>
    </citation>
    <scope>NUCLEOTIDE SEQUENCE [LARGE SCALE GENOMIC DNA]</scope>
    <source>
        <strain evidence="1 2">119/4</strain>
    </source>
</reference>
<comment type="caution">
    <text evidence="1">The sequence shown here is derived from an EMBL/GenBank/DDBJ whole genome shotgun (WGS) entry which is preliminary data.</text>
</comment>
<accession>A0A3S3YE07</accession>
<organism evidence="1 2">
    <name type="scientific">Falsigemmobacter intermedius</name>
    <dbReference type="NCBI Taxonomy" id="1553448"/>
    <lineage>
        <taxon>Bacteria</taxon>
        <taxon>Pseudomonadati</taxon>
        <taxon>Pseudomonadota</taxon>
        <taxon>Alphaproteobacteria</taxon>
        <taxon>Rhodobacterales</taxon>
        <taxon>Paracoccaceae</taxon>
        <taxon>Falsigemmobacter</taxon>
    </lineage>
</organism>